<name>A0A5C3EJT6_9BASI</name>
<sequence>MCKLSIPFFSFLLLWAFSCYAARGPALAGFGPALPDSFAEAHQVDPIATQMETYLRFPHGHLRNAHLYNPQRHSVMFERHLHSPNARFFQVYNGGRSQVPIYASPIYSPSARGYEPQIYLLFFKIEPKEDKMVLTPTLITKVRQSDLPIHQMRPWQYLGTHATQTIDDLTHIFGPLYLNSR</sequence>
<organism evidence="2 3">
    <name type="scientific">Ustilago trichophora</name>
    <dbReference type="NCBI Taxonomy" id="86804"/>
    <lineage>
        <taxon>Eukaryota</taxon>
        <taxon>Fungi</taxon>
        <taxon>Dikarya</taxon>
        <taxon>Basidiomycota</taxon>
        <taxon>Ustilaginomycotina</taxon>
        <taxon>Ustilaginomycetes</taxon>
        <taxon>Ustilaginales</taxon>
        <taxon>Ustilaginaceae</taxon>
        <taxon>Ustilago</taxon>
    </lineage>
</organism>
<dbReference type="PROSITE" id="PS51257">
    <property type="entry name" value="PROKAR_LIPOPROTEIN"/>
    <property type="match status" value="1"/>
</dbReference>
<feature type="chain" id="PRO_5023097648" description="Effector family protein Eff1" evidence="1">
    <location>
        <begin position="22"/>
        <end position="181"/>
    </location>
</feature>
<reference evidence="2 3" key="1">
    <citation type="submission" date="2018-03" db="EMBL/GenBank/DDBJ databases">
        <authorList>
            <person name="Guldener U."/>
        </authorList>
    </citation>
    <scope>NUCLEOTIDE SEQUENCE [LARGE SCALE GENOMIC DNA]</scope>
    <source>
        <strain evidence="2 3">NBRC100155</strain>
    </source>
</reference>
<gene>
    <name evidence="2" type="ORF">UTRI_06195_B</name>
</gene>
<dbReference type="Proteomes" id="UP000324022">
    <property type="component" value="Unassembled WGS sequence"/>
</dbReference>
<feature type="signal peptide" evidence="1">
    <location>
        <begin position="1"/>
        <end position="21"/>
    </location>
</feature>
<keyword evidence="1" id="KW-0732">Signal</keyword>
<evidence type="ECO:0000313" key="2">
    <source>
        <dbReference type="EMBL" id="SPO29916.1"/>
    </source>
</evidence>
<keyword evidence="3" id="KW-1185">Reference proteome</keyword>
<dbReference type="AlphaFoldDB" id="A0A5C3EJT6"/>
<evidence type="ECO:0008006" key="4">
    <source>
        <dbReference type="Google" id="ProtNLM"/>
    </source>
</evidence>
<evidence type="ECO:0000313" key="3">
    <source>
        <dbReference type="Proteomes" id="UP000324022"/>
    </source>
</evidence>
<accession>A0A5C3EJT6</accession>
<proteinExistence type="predicted"/>
<evidence type="ECO:0000256" key="1">
    <source>
        <dbReference type="SAM" id="SignalP"/>
    </source>
</evidence>
<dbReference type="EMBL" id="OOIN01000030">
    <property type="protein sequence ID" value="SPO29916.1"/>
    <property type="molecule type" value="Genomic_DNA"/>
</dbReference>
<protein>
    <recommendedName>
        <fullName evidence="4">Effector family protein Eff1</fullName>
    </recommendedName>
</protein>